<accession>M7NN05</accession>
<name>M7NN05_PNEMU</name>
<dbReference type="eggNOG" id="KOG0230">
    <property type="taxonomic scope" value="Eukaryota"/>
</dbReference>
<dbReference type="CDD" id="cd15725">
    <property type="entry name" value="FYVE_PIKfyve_Fab1"/>
    <property type="match status" value="1"/>
</dbReference>
<dbReference type="VEuPathDB" id="FungiDB:PNEG_03088"/>
<evidence type="ECO:0000256" key="1">
    <source>
        <dbReference type="ARBA" id="ARBA00000768"/>
    </source>
</evidence>
<feature type="domain" description="FYVE-type" evidence="14">
    <location>
        <begin position="225"/>
        <end position="284"/>
    </location>
</feature>
<dbReference type="SUPFAM" id="SSF52029">
    <property type="entry name" value="GroEL apical domain-like"/>
    <property type="match status" value="1"/>
</dbReference>
<dbReference type="SUPFAM" id="SSF57903">
    <property type="entry name" value="FYVE/PHD zinc finger"/>
    <property type="match status" value="1"/>
</dbReference>
<dbReference type="PROSITE" id="PS50178">
    <property type="entry name" value="ZF_FYVE"/>
    <property type="match status" value="1"/>
</dbReference>
<evidence type="ECO:0000259" key="15">
    <source>
        <dbReference type="PROSITE" id="PS51455"/>
    </source>
</evidence>
<keyword evidence="8" id="KW-0862">Zinc</keyword>
<evidence type="ECO:0000256" key="9">
    <source>
        <dbReference type="ARBA" id="ARBA00022840"/>
    </source>
</evidence>
<dbReference type="Pfam" id="PF00118">
    <property type="entry name" value="Cpn60_TCP1"/>
    <property type="match status" value="1"/>
</dbReference>
<dbReference type="GO" id="GO:0010008">
    <property type="term" value="C:endosome membrane"/>
    <property type="evidence" value="ECO:0007669"/>
    <property type="project" value="TreeGrafter"/>
</dbReference>
<dbReference type="GO" id="GO:0005524">
    <property type="term" value="F:ATP binding"/>
    <property type="evidence" value="ECO:0007669"/>
    <property type="project" value="UniProtKB-UniRule"/>
</dbReference>
<evidence type="ECO:0000256" key="10">
    <source>
        <dbReference type="ARBA" id="ARBA00075294"/>
    </source>
</evidence>
<evidence type="ECO:0000313" key="16">
    <source>
        <dbReference type="EMBL" id="EMR08612.1"/>
    </source>
</evidence>
<dbReference type="InterPro" id="IPR013083">
    <property type="entry name" value="Znf_RING/FYVE/PHD"/>
</dbReference>
<evidence type="ECO:0000256" key="8">
    <source>
        <dbReference type="ARBA" id="ARBA00022833"/>
    </source>
</evidence>
<dbReference type="STRING" id="1069680.M7NN05"/>
<dbReference type="FunFam" id="3.50.7.10:FF:000007">
    <property type="entry name" value="1-phosphatidylinositol 3-phosphate 5-kinase isoform X1"/>
    <property type="match status" value="1"/>
</dbReference>
<dbReference type="CDD" id="cd03334">
    <property type="entry name" value="Fab1_TCP"/>
    <property type="match status" value="1"/>
</dbReference>
<dbReference type="InterPro" id="IPR002498">
    <property type="entry name" value="PInositol-4-P-4/5-kinase_core"/>
</dbReference>
<keyword evidence="5 12" id="KW-0547">Nucleotide-binding</keyword>
<organism evidence="16 17">
    <name type="scientific">Pneumocystis murina (strain B123)</name>
    <name type="common">Mouse pneumocystis pneumonia agent</name>
    <name type="synonym">Pneumocystis carinii f. sp. muris</name>
    <dbReference type="NCBI Taxonomy" id="1069680"/>
    <lineage>
        <taxon>Eukaryota</taxon>
        <taxon>Fungi</taxon>
        <taxon>Dikarya</taxon>
        <taxon>Ascomycota</taxon>
        <taxon>Taphrinomycotina</taxon>
        <taxon>Pneumocystomycetes</taxon>
        <taxon>Pneumocystaceae</taxon>
        <taxon>Pneumocystis</taxon>
    </lineage>
</organism>
<dbReference type="OrthoDB" id="158357at2759"/>
<dbReference type="InterPro" id="IPR000306">
    <property type="entry name" value="Znf_FYVE"/>
</dbReference>
<feature type="domain" description="PIPK" evidence="15">
    <location>
        <begin position="1670"/>
        <end position="2006"/>
    </location>
</feature>
<comment type="catalytic activity">
    <reaction evidence="1">
        <text>a 1,2-diacyl-sn-glycero-3-phospho-(1D-myo-inositol-3-phosphate) + ATP = a 1,2-diacyl-sn-glycero-3-phospho-(1D-myo-inositol-3,5-bisphosphate) + ADP + H(+)</text>
        <dbReference type="Rhea" id="RHEA:13609"/>
        <dbReference type="ChEBI" id="CHEBI:15378"/>
        <dbReference type="ChEBI" id="CHEBI:30616"/>
        <dbReference type="ChEBI" id="CHEBI:57923"/>
        <dbReference type="ChEBI" id="CHEBI:58088"/>
        <dbReference type="ChEBI" id="CHEBI:456216"/>
        <dbReference type="EC" id="2.7.1.150"/>
    </reaction>
</comment>
<dbReference type="Pfam" id="PF01504">
    <property type="entry name" value="PIP5K"/>
    <property type="match status" value="1"/>
</dbReference>
<dbReference type="Gene3D" id="3.30.810.10">
    <property type="entry name" value="2-Layer Sandwich"/>
    <property type="match status" value="1"/>
</dbReference>
<dbReference type="InterPro" id="IPR027409">
    <property type="entry name" value="GroEL-like_apical_dom_sf"/>
</dbReference>
<dbReference type="InterPro" id="IPR027484">
    <property type="entry name" value="PInositol-4-P-5-kinase_N"/>
</dbReference>
<evidence type="ECO:0000256" key="2">
    <source>
        <dbReference type="ARBA" id="ARBA00012009"/>
    </source>
</evidence>
<dbReference type="EMBL" id="AFWA02000015">
    <property type="protein sequence ID" value="EMR08612.1"/>
    <property type="molecule type" value="Genomic_DNA"/>
</dbReference>
<dbReference type="GO" id="GO:0000329">
    <property type="term" value="C:fungal-type vacuole membrane"/>
    <property type="evidence" value="ECO:0007669"/>
    <property type="project" value="TreeGrafter"/>
</dbReference>
<sequence length="2024" mass="233609">MRLWADFLRKKSINSQDINVSGGLTSFKTLNVQKSDINEIEDRQSVEYFTETGNETGFSDRQDEINVLDEMYALGTHMCIPEKNLYKPNNGMYASNTSIYAGSNNSENTNVAASNPLKRLTALFLRKTKKGVGPVVDRISVLQDGVYTNIAGHSVQEDQILQGQVQGISVSGAQLPGFILQHDVSSDSEIIWVPPVEQSFRERSISMVLERLRTGRLGKDFWMKDENCRACFLCDAIFTAWRRRHHCRTCGQIFCSKCTTLIPGKSFGHIEDLRVCNRCHAIINEYIDVNGEEGNVFSEKPWLRSISQNVFRSNHFMEVFFPKKQSLDITFSPKNSEKSTCDVFDTLESMSPVSFGMSDMMDNNMSETNENYLASSLKSFNLDPTDDKWSVSKNEWKEGKRKNHVLHKRNHFAGLDIKSFSTTSGDMRKTSNRMVVSTPLIEENEHLSSTHSIPLPITSEKLQIVKMGKKNAIKIDRRLKKQKKIDGKHGNFSVSADYAKDIEFTSENAFFTSSFSALSKKKSHKVSPSDTSLKIMDSNSFPLYYIRELLKQLLRDSNVSSVLNWEQILTPMLFKIIDNINPNLRNGDDIDVRHYVKIKKIIGDPTLSCYVQGLVFTKKLALKKMNTSLINPRIVLITFPIEYHRTETHFMSLDPVIAQEKEYLRNLVNRIISLHPTILFVEKSVSGLAMQYLFESNIVVASNVKPSVIQAISRCTRADIISSIDKLALSPRIGKCAYFNLKTFVNSTSPIMKKTFIFLEGCPKDLGCTIILRGPTIHELSIVKRITELMVYVVYNLKLETCLMRDHFISLSDIPSNKLALDLLKDSYSTIDRNAPITSYDVIIEIFETRLLSASPYVKFPPPYMLLKARDSEKYLKEFLNDKKSDILDQKVHNFLKEMNALDNDHLLLNINLTEILKNAEIEKAQQELKIQEKNWQSYFVQDIGVASPFSHQGFAVLYSSVCTASAIPCKGPGMNIIEYYRETDCTLGQYIEDMCSTVNIICNANLCGRRLFEHHRSYVHDHARITVFIQELDHAISEIQKNIFLWSQCKICKKSTPMIPMSENTWKYSFGKYLELIFYNISLYSKTGICNHDINRDHIRYFGYQNFAVRFQFDYIELYDLSLPRAEIIWKSEGWIRLKLEEYNSIKSKIEKFCDSVEVRLNSIPLDTIPLDKFEGCKLEIDRFRKRIKDERAFLLIFLKESYENSHPLKILPLNRVLRSIQEMVIQWDVDFSEFDKDFFPSEKDMRRFTSLHLKKFFMDKELISDHNYSKGLEVSENLNSEVGDKLLRNKNRLLLLKKVSSEKDLNFMSSSESELSLNKNNSDTNISHFTKNALEVSNKKQDIFIKNTYNQINNELVQEIRKLSSDNNNFSKKKESDNNAEETNLNKVINTGNEVLFDNNNFSDSFQKLDIEKFDNSLPTSSIGSFLFKNYFFRKNFAKILNSDQKKPDCNYKKDLRSTLRTKKDLDIQFKSQNSEKFNGNISNFSNDFDPLDKEFEKQRTHKRRLKIKKNYSFLPSSKPIVEVFQNVQEAVNETSDDDLINEHKKINIDLKKKDKCELNSDKKGKKRIRRSQTIDSFNLYENKMGLENSQKDSDLSSLEILYTSPECFKFSNDDIIDEIPTHGAERISLMKSLFAFWADRASVGWSALNYPLNPYEHVFTDSDVIIREDEPSSLIAFTLSSVDYLNKLKEMEHIKALHNIIENSKTEEKLKDLGDLTKKPLENALLKLTGTHLKYQFQEGSAQLFCKVFYAEQFDAFRRACKCDEDYLSSLSRCFKWDSSGGKSGSAFLKTRDDRLVLKQLSRLETEAFIKFAPSYFEYMSQAFFHELPTAMAKIIGFYQIGSRNPHTGKVTKMDVLVTENLFYGKKTSRIFDLKGSMRNRHVQSTGKENEVLLDENLVEFIYDSPLFIREHFKKILRASLWNDTLFLAKMNVMDYSMVVGIDDERQELVVGIIDCIRTYTWDKKLESWVKEKGLVGGGGKEPTVVTPRQYKNRFREAMDSYIYGSPSCWYFFESALGLKV</sequence>
<evidence type="ECO:0000259" key="14">
    <source>
        <dbReference type="PROSITE" id="PS50178"/>
    </source>
</evidence>
<dbReference type="Gene3D" id="3.30.800.10">
    <property type="entry name" value="Phosphatidylinositol Phosphate Kinase II Beta"/>
    <property type="match status" value="1"/>
</dbReference>
<evidence type="ECO:0000256" key="5">
    <source>
        <dbReference type="ARBA" id="ARBA00022741"/>
    </source>
</evidence>
<protein>
    <recommendedName>
        <fullName evidence="2">1-phosphatidylinositol-3-phosphate 5-kinase</fullName>
        <ecNumber evidence="2">2.7.1.150</ecNumber>
    </recommendedName>
    <alternativeName>
        <fullName evidence="10">Type III PIP kinase</fullName>
    </alternativeName>
</protein>
<dbReference type="PANTHER" id="PTHR45748">
    <property type="entry name" value="1-PHOSPHATIDYLINOSITOL 3-PHOSPHATE 5-KINASE-RELATED"/>
    <property type="match status" value="1"/>
</dbReference>
<dbReference type="CDD" id="cd17300">
    <property type="entry name" value="PIPKc_PIKfyve"/>
    <property type="match status" value="1"/>
</dbReference>
<keyword evidence="13" id="KW-0175">Coiled coil</keyword>
<dbReference type="PROSITE" id="PS51455">
    <property type="entry name" value="PIPK"/>
    <property type="match status" value="1"/>
</dbReference>
<dbReference type="InterPro" id="IPR011011">
    <property type="entry name" value="Znf_FYVE_PHD"/>
</dbReference>
<evidence type="ECO:0000256" key="6">
    <source>
        <dbReference type="ARBA" id="ARBA00022771"/>
    </source>
</evidence>
<dbReference type="EC" id="2.7.1.150" evidence="2"/>
<reference evidence="17" key="1">
    <citation type="journal article" date="2016" name="Nat. Commun.">
        <title>Genome analysis of three Pneumocystis species reveals adaptation mechanisms to life exclusively in mammalian hosts.</title>
        <authorList>
            <person name="Ma L."/>
            <person name="Chen Z."/>
            <person name="Huang D.W."/>
            <person name="Kutty G."/>
            <person name="Ishihara M."/>
            <person name="Wang H."/>
            <person name="Abouelleil A."/>
            <person name="Bishop L."/>
            <person name="Davey E."/>
            <person name="Deng R."/>
            <person name="Deng X."/>
            <person name="Fan L."/>
            <person name="Fantoni G."/>
            <person name="Fitzgerald M."/>
            <person name="Gogineni E."/>
            <person name="Goldberg J.M."/>
            <person name="Handley G."/>
            <person name="Hu X."/>
            <person name="Huber C."/>
            <person name="Jiao X."/>
            <person name="Jones K."/>
            <person name="Levin J.Z."/>
            <person name="Liu Y."/>
            <person name="Macdonald P."/>
            <person name="Melnikov A."/>
            <person name="Raley C."/>
            <person name="Sassi M."/>
            <person name="Sherman B.T."/>
            <person name="Song X."/>
            <person name="Sykes S."/>
            <person name="Tran B."/>
            <person name="Walsh L."/>
            <person name="Xia Y."/>
            <person name="Yang J."/>
            <person name="Young S."/>
            <person name="Zeng Q."/>
            <person name="Zheng X."/>
            <person name="Stephens R."/>
            <person name="Nusbaum C."/>
            <person name="Birren B.W."/>
            <person name="Azadi P."/>
            <person name="Lempicki R.A."/>
            <person name="Cuomo C.A."/>
            <person name="Kovacs J.A."/>
        </authorList>
    </citation>
    <scope>NUCLEOTIDE SEQUENCE [LARGE SCALE GENOMIC DNA]</scope>
    <source>
        <strain evidence="17">B123</strain>
    </source>
</reference>
<keyword evidence="4" id="KW-0479">Metal-binding</keyword>
<dbReference type="GO" id="GO:0008270">
    <property type="term" value="F:zinc ion binding"/>
    <property type="evidence" value="ECO:0007669"/>
    <property type="project" value="UniProtKB-KW"/>
</dbReference>
<evidence type="ECO:0000256" key="4">
    <source>
        <dbReference type="ARBA" id="ARBA00022723"/>
    </source>
</evidence>
<dbReference type="FunFam" id="3.30.800.10:FF:000005">
    <property type="entry name" value="1-phosphatidylinositol-3-phosphate 5-kinase (Fab1)"/>
    <property type="match status" value="1"/>
</dbReference>
<feature type="coiled-coil region" evidence="13">
    <location>
        <begin position="910"/>
        <end position="937"/>
    </location>
</feature>
<evidence type="ECO:0000313" key="17">
    <source>
        <dbReference type="Proteomes" id="UP000011958"/>
    </source>
</evidence>
<dbReference type="SMART" id="SM00064">
    <property type="entry name" value="FYVE"/>
    <property type="match status" value="1"/>
</dbReference>
<dbReference type="RefSeq" id="XP_007875144.1">
    <property type="nucleotide sequence ID" value="XM_007876953.1"/>
</dbReference>
<dbReference type="HOGENOM" id="CLU_000480_3_1_1"/>
<dbReference type="GO" id="GO:0000285">
    <property type="term" value="F:1-phosphatidylinositol-3-phosphate 5-kinase activity"/>
    <property type="evidence" value="ECO:0007669"/>
    <property type="project" value="UniProtKB-EC"/>
</dbReference>
<gene>
    <name evidence="16" type="ORF">PNEG_03088</name>
</gene>
<evidence type="ECO:0000256" key="11">
    <source>
        <dbReference type="PROSITE-ProRule" id="PRU00091"/>
    </source>
</evidence>
<dbReference type="SMART" id="SM00330">
    <property type="entry name" value="PIPKc"/>
    <property type="match status" value="1"/>
</dbReference>
<dbReference type="Pfam" id="PF01363">
    <property type="entry name" value="FYVE"/>
    <property type="match status" value="1"/>
</dbReference>
<dbReference type="Proteomes" id="UP000011958">
    <property type="component" value="Unassembled WGS sequence"/>
</dbReference>
<dbReference type="Gene3D" id="3.50.7.10">
    <property type="entry name" value="GroEL"/>
    <property type="match status" value="1"/>
</dbReference>
<comment type="caution">
    <text evidence="16">The sequence shown here is derived from an EMBL/GenBank/DDBJ whole genome shotgun (WGS) entry which is preliminary data.</text>
</comment>
<evidence type="ECO:0000256" key="12">
    <source>
        <dbReference type="PROSITE-ProRule" id="PRU00781"/>
    </source>
</evidence>
<dbReference type="OMA" id="QSVWNDT"/>
<proteinExistence type="predicted"/>
<keyword evidence="3 12" id="KW-0808">Transferase</keyword>
<dbReference type="InterPro" id="IPR044769">
    <property type="entry name" value="PIKfyve_PIPKc"/>
</dbReference>
<dbReference type="SUPFAM" id="SSF56104">
    <property type="entry name" value="SAICAR synthase-like"/>
    <property type="match status" value="1"/>
</dbReference>
<evidence type="ECO:0000256" key="7">
    <source>
        <dbReference type="ARBA" id="ARBA00022777"/>
    </source>
</evidence>
<keyword evidence="17" id="KW-1185">Reference proteome</keyword>
<dbReference type="FunFam" id="3.30.810.10:FF:000001">
    <property type="entry name" value="1-phosphatidylinositol 3-phosphate 5-kinase FAB1"/>
    <property type="match status" value="1"/>
</dbReference>
<dbReference type="InterPro" id="IPR002423">
    <property type="entry name" value="Cpn60/GroEL/TCP-1"/>
</dbReference>
<evidence type="ECO:0000256" key="13">
    <source>
        <dbReference type="SAM" id="Coils"/>
    </source>
</evidence>
<keyword evidence="6 11" id="KW-0863">Zinc-finger</keyword>
<dbReference type="GO" id="GO:0046854">
    <property type="term" value="P:phosphatidylinositol phosphate biosynthetic process"/>
    <property type="evidence" value="ECO:0007669"/>
    <property type="project" value="TreeGrafter"/>
</dbReference>
<dbReference type="Gene3D" id="3.30.40.10">
    <property type="entry name" value="Zinc/RING finger domain, C3HC4 (zinc finger)"/>
    <property type="match status" value="1"/>
</dbReference>
<dbReference type="PANTHER" id="PTHR45748:SF7">
    <property type="entry name" value="1-PHOSPHATIDYLINOSITOL 3-PHOSPHATE 5-KINASE-RELATED"/>
    <property type="match status" value="1"/>
</dbReference>
<dbReference type="InterPro" id="IPR017455">
    <property type="entry name" value="Znf_FYVE-rel"/>
</dbReference>
<keyword evidence="9 12" id="KW-0067">ATP-binding</keyword>
<evidence type="ECO:0000256" key="3">
    <source>
        <dbReference type="ARBA" id="ARBA00022679"/>
    </source>
</evidence>
<dbReference type="InterPro" id="IPR027483">
    <property type="entry name" value="PInositol-4-P-4/5-kinase_C_sf"/>
</dbReference>
<keyword evidence="7 12" id="KW-0418">Kinase</keyword>
<dbReference type="GeneID" id="19896775"/>